<dbReference type="EnsemblMetazoa" id="G18373.1">
    <property type="protein sequence ID" value="G18373.1:cds"/>
    <property type="gene ID" value="G18373"/>
</dbReference>
<name>A0A8W8JBP1_MAGGI</name>
<keyword evidence="2" id="KW-0812">Transmembrane</keyword>
<feature type="signal peptide" evidence="3">
    <location>
        <begin position="1"/>
        <end position="23"/>
    </location>
</feature>
<accession>A0A8W8JBP1</accession>
<evidence type="ECO:0000313" key="5">
    <source>
        <dbReference type="Proteomes" id="UP000005408"/>
    </source>
</evidence>
<organism evidence="4 5">
    <name type="scientific">Magallana gigas</name>
    <name type="common">Pacific oyster</name>
    <name type="synonym">Crassostrea gigas</name>
    <dbReference type="NCBI Taxonomy" id="29159"/>
    <lineage>
        <taxon>Eukaryota</taxon>
        <taxon>Metazoa</taxon>
        <taxon>Spiralia</taxon>
        <taxon>Lophotrochozoa</taxon>
        <taxon>Mollusca</taxon>
        <taxon>Bivalvia</taxon>
        <taxon>Autobranchia</taxon>
        <taxon>Pteriomorphia</taxon>
        <taxon>Ostreida</taxon>
        <taxon>Ostreoidea</taxon>
        <taxon>Ostreidae</taxon>
        <taxon>Magallana</taxon>
    </lineage>
</organism>
<dbReference type="Proteomes" id="UP000005408">
    <property type="component" value="Unassembled WGS sequence"/>
</dbReference>
<feature type="transmembrane region" description="Helical" evidence="2">
    <location>
        <begin position="214"/>
        <end position="237"/>
    </location>
</feature>
<reference evidence="4" key="1">
    <citation type="submission" date="2022-08" db="UniProtKB">
        <authorList>
            <consortium name="EnsemblMetazoa"/>
        </authorList>
    </citation>
    <scope>IDENTIFICATION</scope>
    <source>
        <strain evidence="4">05x7-T-G4-1.051#20</strain>
    </source>
</reference>
<evidence type="ECO:0000256" key="2">
    <source>
        <dbReference type="SAM" id="Phobius"/>
    </source>
</evidence>
<keyword evidence="2" id="KW-1133">Transmembrane helix</keyword>
<feature type="compositionally biased region" description="Polar residues" evidence="1">
    <location>
        <begin position="252"/>
        <end position="262"/>
    </location>
</feature>
<feature type="region of interest" description="Disordered" evidence="1">
    <location>
        <begin position="245"/>
        <end position="270"/>
    </location>
</feature>
<dbReference type="AlphaFoldDB" id="A0A8W8JBP1"/>
<evidence type="ECO:0000313" key="4">
    <source>
        <dbReference type="EnsemblMetazoa" id="G18373.1:cds"/>
    </source>
</evidence>
<proteinExistence type="predicted"/>
<sequence>MLKILLLFSSCVAVFILECQVYGTKIDIARCNGRMDTGYILSVNYTAINSHCNCTILPKYNGTLKFASNIIKENCYTEITIHLQQPELNSTLIPCKGGRLTPAFKVTQDSFFYMTSRSVNTTTAPQRFLQNIKIFGIADANSSKVLISVTCGATLQSSSAKPSDVITTADNGYSSTTGANGKFVTKTSPDAVSTYSKKDLESIRPPSTTEEIQYSVFVAVGSGIVVIAVVFVIIFCIRRRNHERGTNKSDKQLNGGQRNVASGNKELPYNPLHHQFNNEADGGYSTMEDVNRSPCDELPDNPLYHSHQENIKASGTAGIVEEKTGQQEDIPMLETSSMVEKKTGKEDIPMLETGSNAIYAQPNKVPKGPKSEVEDISPTENVYAQVKKTDKK</sequence>
<evidence type="ECO:0000256" key="3">
    <source>
        <dbReference type="SAM" id="SignalP"/>
    </source>
</evidence>
<keyword evidence="2" id="KW-0472">Membrane</keyword>
<evidence type="ECO:0008006" key="6">
    <source>
        <dbReference type="Google" id="ProtNLM"/>
    </source>
</evidence>
<evidence type="ECO:0000256" key="1">
    <source>
        <dbReference type="SAM" id="MobiDB-lite"/>
    </source>
</evidence>
<feature type="region of interest" description="Disordered" evidence="1">
    <location>
        <begin position="360"/>
        <end position="392"/>
    </location>
</feature>
<keyword evidence="5" id="KW-1185">Reference proteome</keyword>
<feature type="chain" id="PRO_5036487517" description="CUB domain-containing protein" evidence="3">
    <location>
        <begin position="24"/>
        <end position="392"/>
    </location>
</feature>
<protein>
    <recommendedName>
        <fullName evidence="6">CUB domain-containing protein</fullName>
    </recommendedName>
</protein>
<keyword evidence="3" id="KW-0732">Signal</keyword>